<protein>
    <submittedName>
        <fullName evidence="2">Uncharacterized protein</fullName>
    </submittedName>
</protein>
<dbReference type="PANTHER" id="PTHR35295:SF1">
    <property type="entry name" value="DNA LIGASE-LIKE PROTEIN"/>
    <property type="match status" value="1"/>
</dbReference>
<dbReference type="PANTHER" id="PTHR35295">
    <property type="entry name" value="DNA LIGASE-LIKE PROTEIN"/>
    <property type="match status" value="1"/>
</dbReference>
<proteinExistence type="predicted"/>
<reference evidence="2" key="1">
    <citation type="journal article" date="2019" name="Science">
        <title>Mutation of a bHLH transcription factor allowed almond domestication.</title>
        <authorList>
            <person name="Sanchez-Perez R."/>
            <person name="Pavan S."/>
            <person name="Mazzeo R."/>
            <person name="Moldovan C."/>
            <person name="Aiese Cigliano R."/>
            <person name="Del Cueto J."/>
            <person name="Ricciardi F."/>
            <person name="Lotti C."/>
            <person name="Ricciardi L."/>
            <person name="Dicenta F."/>
            <person name="Lopez-Marques R.L."/>
            <person name="Lindberg Moller B."/>
        </authorList>
    </citation>
    <scope>NUCLEOTIDE SEQUENCE</scope>
</reference>
<dbReference type="AlphaFoldDB" id="A0A5H2XHD2"/>
<evidence type="ECO:0000313" key="2">
    <source>
        <dbReference type="EMBL" id="BBN67797.1"/>
    </source>
</evidence>
<evidence type="ECO:0000256" key="1">
    <source>
        <dbReference type="SAM" id="MobiDB-lite"/>
    </source>
</evidence>
<accession>A0A5H2XHD2</accession>
<organism evidence="2">
    <name type="scientific">Prunus dulcis</name>
    <name type="common">Almond</name>
    <name type="synonym">Amygdalus dulcis</name>
    <dbReference type="NCBI Taxonomy" id="3755"/>
    <lineage>
        <taxon>Eukaryota</taxon>
        <taxon>Viridiplantae</taxon>
        <taxon>Streptophyta</taxon>
        <taxon>Embryophyta</taxon>
        <taxon>Tracheophyta</taxon>
        <taxon>Spermatophyta</taxon>
        <taxon>Magnoliopsida</taxon>
        <taxon>eudicotyledons</taxon>
        <taxon>Gunneridae</taxon>
        <taxon>Pentapetalae</taxon>
        <taxon>rosids</taxon>
        <taxon>fabids</taxon>
        <taxon>Rosales</taxon>
        <taxon>Rosaceae</taxon>
        <taxon>Amygdaloideae</taxon>
        <taxon>Amygdaleae</taxon>
        <taxon>Prunus</taxon>
    </lineage>
</organism>
<sequence>MTKRRRTDRASARQIGSPRSRPSKFICGRCYEIEIVVEFYSDIKGIMSALHQIQEKAHKDGLKKNEETISRKDKKESDDEKACTDKIAKLEESLKKKKQDDRTFSFLRRLLAHLRRTLSIYGGNFISQFCKPNLKLIALDIVHVRVVLRACGHYYLDRIFDLR</sequence>
<name>A0A5H2XHD2_PRUDU</name>
<gene>
    <name evidence="2" type="ORF">Prudu_189S000400</name>
</gene>
<feature type="region of interest" description="Disordered" evidence="1">
    <location>
        <begin position="1"/>
        <end position="21"/>
    </location>
</feature>
<dbReference type="EMBL" id="AP020526">
    <property type="protein sequence ID" value="BBN67797.1"/>
    <property type="molecule type" value="Genomic_DNA"/>
</dbReference>